<dbReference type="SUPFAM" id="SSF52954">
    <property type="entry name" value="Class II aaRS ABD-related"/>
    <property type="match status" value="1"/>
</dbReference>
<feature type="region of interest" description="Disordered" evidence="3">
    <location>
        <begin position="216"/>
        <end position="252"/>
    </location>
</feature>
<dbReference type="Pfam" id="PF00076">
    <property type="entry name" value="RRM_1"/>
    <property type="match status" value="1"/>
</dbReference>
<dbReference type="SUPFAM" id="SSF54928">
    <property type="entry name" value="RNA-binding domain, RBD"/>
    <property type="match status" value="1"/>
</dbReference>
<keyword evidence="1 2" id="KW-0694">RNA-binding</keyword>
<dbReference type="SMART" id="SM00360">
    <property type="entry name" value="RRM"/>
    <property type="match status" value="1"/>
</dbReference>
<dbReference type="InterPro" id="IPR052600">
    <property type="entry name" value="Nuc_rcpt_coact/corep"/>
</dbReference>
<evidence type="ECO:0000313" key="6">
    <source>
        <dbReference type="Proteomes" id="UP001652680"/>
    </source>
</evidence>
<evidence type="ECO:0000259" key="4">
    <source>
        <dbReference type="PROSITE" id="PS50102"/>
    </source>
</evidence>
<dbReference type="InterPro" id="IPR012677">
    <property type="entry name" value="Nucleotide-bd_a/b_plait_sf"/>
</dbReference>
<dbReference type="Proteomes" id="UP001652680">
    <property type="component" value="Unassembled WGS sequence"/>
</dbReference>
<dbReference type="GeneID" id="108049662"/>
<name>A0ABM5HWH6_DRORH</name>
<dbReference type="Gene3D" id="3.40.50.800">
    <property type="entry name" value="Anticodon-binding domain"/>
    <property type="match status" value="1"/>
</dbReference>
<evidence type="ECO:0000256" key="2">
    <source>
        <dbReference type="PROSITE-ProRule" id="PRU00176"/>
    </source>
</evidence>
<reference evidence="6" key="1">
    <citation type="journal article" date="2021" name="Elife">
        <title>Highly contiguous assemblies of 101 drosophilid genomes.</title>
        <authorList>
            <person name="Kim B.Y."/>
            <person name="Wang J.R."/>
            <person name="Miller D.E."/>
            <person name="Barmina O."/>
            <person name="Delaney E."/>
            <person name="Thompson A."/>
            <person name="Comeault A.A."/>
            <person name="Peede D."/>
            <person name="D'Agostino E.R."/>
            <person name="Pelaez J."/>
            <person name="Aguilar J.M."/>
            <person name="Haji D."/>
            <person name="Matsunaga T."/>
            <person name="Armstrong E.E."/>
            <person name="Zych M."/>
            <person name="Ogawa Y."/>
            <person name="Stamenkovic-Radak M."/>
            <person name="Jelic M."/>
            <person name="Veselinovic M.S."/>
            <person name="Tanaskovic M."/>
            <person name="Eric P."/>
            <person name="Gao J.J."/>
            <person name="Katoh T.K."/>
            <person name="Toda M.J."/>
            <person name="Watabe H."/>
            <person name="Watada M."/>
            <person name="Davis J.S."/>
            <person name="Moyle L.C."/>
            <person name="Manoli G."/>
            <person name="Bertolini E."/>
            <person name="Kostal V."/>
            <person name="Hawley R.S."/>
            <person name="Takahashi A."/>
            <person name="Jones C.D."/>
            <person name="Price D.K."/>
            <person name="Whiteman N."/>
            <person name="Kopp A."/>
            <person name="Matute D.R."/>
            <person name="Petrov D.A."/>
        </authorList>
    </citation>
    <scope>NUCLEOTIDE SEQUENCE [LARGE SCALE GENOMIC DNA]</scope>
</reference>
<keyword evidence="6" id="KW-1185">Reference proteome</keyword>
<dbReference type="InterPro" id="IPR036621">
    <property type="entry name" value="Anticodon-bd_dom_sf"/>
</dbReference>
<feature type="compositionally biased region" description="Basic residues" evidence="3">
    <location>
        <begin position="235"/>
        <end position="246"/>
    </location>
</feature>
<protein>
    <recommendedName>
        <fullName evidence="4">RRM domain-containing protein</fullName>
    </recommendedName>
</protein>
<dbReference type="InterPro" id="IPR000504">
    <property type="entry name" value="RRM_dom"/>
</dbReference>
<feature type="domain" description="RRM" evidence="4">
    <location>
        <begin position="18"/>
        <end position="87"/>
    </location>
</feature>
<organism evidence="5 6">
    <name type="scientific">Drosophila rhopaloa</name>
    <name type="common">Fruit fly</name>
    <dbReference type="NCBI Taxonomy" id="1041015"/>
    <lineage>
        <taxon>Eukaryota</taxon>
        <taxon>Metazoa</taxon>
        <taxon>Ecdysozoa</taxon>
        <taxon>Arthropoda</taxon>
        <taxon>Hexapoda</taxon>
        <taxon>Insecta</taxon>
        <taxon>Pterygota</taxon>
        <taxon>Neoptera</taxon>
        <taxon>Endopterygota</taxon>
        <taxon>Diptera</taxon>
        <taxon>Brachycera</taxon>
        <taxon>Muscomorpha</taxon>
        <taxon>Ephydroidea</taxon>
        <taxon>Drosophilidae</taxon>
        <taxon>Drosophila</taxon>
        <taxon>Sophophora</taxon>
    </lineage>
</organism>
<evidence type="ECO:0000256" key="3">
    <source>
        <dbReference type="SAM" id="MobiDB-lite"/>
    </source>
</evidence>
<dbReference type="EnsemblMetazoa" id="XM_017130912.2">
    <property type="protein sequence ID" value="XP_016986401.2"/>
    <property type="gene ID" value="LOC108049662"/>
</dbReference>
<dbReference type="PANTHER" id="PTHR23295">
    <property type="entry name" value="NUCLEAR RECEPTOR COACTIVATOR 5-RELATED"/>
    <property type="match status" value="1"/>
</dbReference>
<accession>A0ABM5HWH6</accession>
<sequence>MLDIAGLELNRGPTHQKNRIFVGNLPACTREELAQICTVFGRVVGSMIRGNHGFVMFETERKANVATLALHGSLFKSKILLVHNANYESMEEHGYGPEQEETDIVVQAETDSSGQEQISDCIIIKLDSEHSQFATDFQDELISKGLVVEVRCPYQEPYSCLEEFIKALDSSYAIVVGSKEQDLINVTVHFLYEKRTEHPNLSRLLILLLARTKNKSRTKRRTEDQGPRTTDKTKMRTRMKTHHQHQNHQEQAKDCGILQVDC</sequence>
<dbReference type="PROSITE" id="PS50102">
    <property type="entry name" value="RRM"/>
    <property type="match status" value="1"/>
</dbReference>
<dbReference type="RefSeq" id="XP_016986401.2">
    <property type="nucleotide sequence ID" value="XM_017130912.2"/>
</dbReference>
<dbReference type="Gene3D" id="3.30.70.330">
    <property type="match status" value="1"/>
</dbReference>
<dbReference type="InterPro" id="IPR035979">
    <property type="entry name" value="RBD_domain_sf"/>
</dbReference>
<reference evidence="5" key="2">
    <citation type="submission" date="2025-05" db="UniProtKB">
        <authorList>
            <consortium name="EnsemblMetazoa"/>
        </authorList>
    </citation>
    <scope>IDENTIFICATION</scope>
</reference>
<feature type="compositionally biased region" description="Basic and acidic residues" evidence="3">
    <location>
        <begin position="221"/>
        <end position="234"/>
    </location>
</feature>
<dbReference type="PANTHER" id="PTHR23295:SF6">
    <property type="entry name" value="NEOSIN, ISOFORM A"/>
    <property type="match status" value="1"/>
</dbReference>
<evidence type="ECO:0000256" key="1">
    <source>
        <dbReference type="ARBA" id="ARBA00022884"/>
    </source>
</evidence>
<evidence type="ECO:0000313" key="5">
    <source>
        <dbReference type="EnsemblMetazoa" id="XP_016986401.2"/>
    </source>
</evidence>
<proteinExistence type="predicted"/>